<dbReference type="OrthoDB" id="9791143at2"/>
<dbReference type="PANTHER" id="PTHR33204">
    <property type="entry name" value="TRANSCRIPTIONAL REGULATOR, MARR FAMILY"/>
    <property type="match status" value="1"/>
</dbReference>
<dbReference type="SUPFAM" id="SSF46785">
    <property type="entry name" value="Winged helix' DNA-binding domain"/>
    <property type="match status" value="1"/>
</dbReference>
<name>A0A1I2C1D8_9BACI</name>
<reference evidence="5 6" key="1">
    <citation type="submission" date="2016-10" db="EMBL/GenBank/DDBJ databases">
        <authorList>
            <person name="de Groot N.N."/>
        </authorList>
    </citation>
    <scope>NUCLEOTIDE SEQUENCE [LARGE SCALE GENOMIC DNA]</scope>
    <source>
        <strain evidence="5 6">DSM 23995</strain>
    </source>
</reference>
<keyword evidence="1" id="KW-0805">Transcription regulation</keyword>
<dbReference type="GO" id="GO:0003677">
    <property type="term" value="F:DNA binding"/>
    <property type="evidence" value="ECO:0007669"/>
    <property type="project" value="UniProtKB-KW"/>
</dbReference>
<proteinExistence type="predicted"/>
<organism evidence="5 6">
    <name type="scientific">Alteribacillus iranensis</name>
    <dbReference type="NCBI Taxonomy" id="930128"/>
    <lineage>
        <taxon>Bacteria</taxon>
        <taxon>Bacillati</taxon>
        <taxon>Bacillota</taxon>
        <taxon>Bacilli</taxon>
        <taxon>Bacillales</taxon>
        <taxon>Bacillaceae</taxon>
        <taxon>Alteribacillus</taxon>
    </lineage>
</organism>
<dbReference type="Proteomes" id="UP000199516">
    <property type="component" value="Unassembled WGS sequence"/>
</dbReference>
<feature type="domain" description="HTH hxlR-type" evidence="4">
    <location>
        <begin position="15"/>
        <end position="113"/>
    </location>
</feature>
<evidence type="ECO:0000313" key="5">
    <source>
        <dbReference type="EMBL" id="SFE62181.1"/>
    </source>
</evidence>
<keyword evidence="6" id="KW-1185">Reference proteome</keyword>
<dbReference type="Pfam" id="PF01638">
    <property type="entry name" value="HxlR"/>
    <property type="match status" value="1"/>
</dbReference>
<gene>
    <name evidence="5" type="ORF">SAMN05192532_102633</name>
</gene>
<dbReference type="Gene3D" id="1.10.10.10">
    <property type="entry name" value="Winged helix-like DNA-binding domain superfamily/Winged helix DNA-binding domain"/>
    <property type="match status" value="1"/>
</dbReference>
<dbReference type="PANTHER" id="PTHR33204:SF33">
    <property type="entry name" value="TRANSCRIPTIONAL REGULATOR, MARR FAMILY"/>
    <property type="match status" value="1"/>
</dbReference>
<dbReference type="PROSITE" id="PS51118">
    <property type="entry name" value="HTH_HXLR"/>
    <property type="match status" value="1"/>
</dbReference>
<evidence type="ECO:0000256" key="2">
    <source>
        <dbReference type="ARBA" id="ARBA00023125"/>
    </source>
</evidence>
<dbReference type="AlphaFoldDB" id="A0A1I2C1D8"/>
<sequence length="131" mass="15398">MKDFKKEYCSDTTACPVSITTNVIGGKWKGIILYNLMSGPKRYNELGRLLPHTTKRMLTLQLRELERDGIVHREVYREVPPKVEYSLTALGETLKPILNFMRDWGDKYEDVIFQNREELIETDEKTEHPHE</sequence>
<accession>A0A1I2C1D8</accession>
<dbReference type="InterPro" id="IPR036390">
    <property type="entry name" value="WH_DNA-bd_sf"/>
</dbReference>
<dbReference type="RefSeq" id="WP_091659470.1">
    <property type="nucleotide sequence ID" value="NZ_FONT01000002.1"/>
</dbReference>
<keyword evidence="3" id="KW-0804">Transcription</keyword>
<dbReference type="STRING" id="930128.SAMN05192532_102633"/>
<keyword evidence="2 5" id="KW-0238">DNA-binding</keyword>
<evidence type="ECO:0000259" key="4">
    <source>
        <dbReference type="PROSITE" id="PS51118"/>
    </source>
</evidence>
<protein>
    <submittedName>
        <fullName evidence="5">DNA-binding transcriptional regulator, HxlR family</fullName>
    </submittedName>
</protein>
<dbReference type="InterPro" id="IPR036388">
    <property type="entry name" value="WH-like_DNA-bd_sf"/>
</dbReference>
<evidence type="ECO:0000313" key="6">
    <source>
        <dbReference type="Proteomes" id="UP000199516"/>
    </source>
</evidence>
<evidence type="ECO:0000256" key="3">
    <source>
        <dbReference type="ARBA" id="ARBA00023163"/>
    </source>
</evidence>
<dbReference type="InterPro" id="IPR002577">
    <property type="entry name" value="HTH_HxlR"/>
</dbReference>
<evidence type="ECO:0000256" key="1">
    <source>
        <dbReference type="ARBA" id="ARBA00023015"/>
    </source>
</evidence>
<dbReference type="EMBL" id="FONT01000002">
    <property type="protein sequence ID" value="SFE62181.1"/>
    <property type="molecule type" value="Genomic_DNA"/>
</dbReference>